<dbReference type="EMBL" id="JACWFH010000012">
    <property type="protein sequence ID" value="MBY0097373.1"/>
    <property type="molecule type" value="Genomic_DNA"/>
</dbReference>
<sequence length="144" mass="16372">MKSFRLISMQIADKDQLTDIEFTEGLIINKEDDSGTWLIEVFVEEKYIEYFEHACSGQNEIIVQVVITKKENDPAAFKSKVCSVSRVNGYASILLEGHLTKIKNDYPAMLLEHLLDQGLTGDALLSEFKEKIIARPRILLPKKV</sequence>
<dbReference type="InterPro" id="IPR025573">
    <property type="entry name" value="YwpF"/>
</dbReference>
<gene>
    <name evidence="1" type="ORF">H0185_11265</name>
</gene>
<accession>A0ABS7K5C5</accession>
<name>A0ABS7K5C5_9BACI</name>
<keyword evidence="2" id="KW-1185">Reference proteome</keyword>
<dbReference type="RefSeq" id="WP_221873591.1">
    <property type="nucleotide sequence ID" value="NZ_JACWFH010000012.1"/>
</dbReference>
<dbReference type="Proteomes" id="UP000769780">
    <property type="component" value="Unassembled WGS sequence"/>
</dbReference>
<evidence type="ECO:0000313" key="1">
    <source>
        <dbReference type="EMBL" id="MBY0097373.1"/>
    </source>
</evidence>
<evidence type="ECO:0008006" key="3">
    <source>
        <dbReference type="Google" id="ProtNLM"/>
    </source>
</evidence>
<comment type="caution">
    <text evidence="1">The sequence shown here is derived from an EMBL/GenBank/DDBJ whole genome shotgun (WGS) entry which is preliminary data.</text>
</comment>
<proteinExistence type="predicted"/>
<protein>
    <recommendedName>
        <fullName evidence="3">YwpF-like protein</fullName>
    </recommendedName>
</protein>
<reference evidence="1 2" key="1">
    <citation type="submission" date="2020-07" db="EMBL/GenBank/DDBJ databases">
        <title>Fungal Genomes of the International Space Station.</title>
        <authorList>
            <person name="Seuylemezian A."/>
            <person name="Singh N.K."/>
            <person name="Wood J."/>
            <person name="Venkateswaran K."/>
        </authorList>
    </citation>
    <scope>NUCLEOTIDE SEQUENCE [LARGE SCALE GENOMIC DNA]</scope>
    <source>
        <strain evidence="1 2">PL-B2</strain>
    </source>
</reference>
<evidence type="ECO:0000313" key="2">
    <source>
        <dbReference type="Proteomes" id="UP000769780"/>
    </source>
</evidence>
<organism evidence="1 2">
    <name type="scientific">Mesobacillus maritimus</name>
    <dbReference type="NCBI Taxonomy" id="1643336"/>
    <lineage>
        <taxon>Bacteria</taxon>
        <taxon>Bacillati</taxon>
        <taxon>Bacillota</taxon>
        <taxon>Bacilli</taxon>
        <taxon>Bacillales</taxon>
        <taxon>Bacillaceae</taxon>
        <taxon>Mesobacillus</taxon>
    </lineage>
</organism>
<dbReference type="Pfam" id="PF14183">
    <property type="entry name" value="YwpF"/>
    <property type="match status" value="1"/>
</dbReference>